<comment type="caution">
    <text evidence="2">The sequence shown here is derived from an EMBL/GenBank/DDBJ whole genome shotgun (WGS) entry which is preliminary data.</text>
</comment>
<evidence type="ECO:0000313" key="3">
    <source>
        <dbReference type="Proteomes" id="UP001202827"/>
    </source>
</evidence>
<keyword evidence="3" id="KW-1185">Reference proteome</keyword>
<keyword evidence="1" id="KW-0812">Transmembrane</keyword>
<name>A0ABT0IW40_9HYPH</name>
<keyword evidence="1" id="KW-1133">Transmembrane helix</keyword>
<gene>
    <name evidence="2" type="ORF">M0654_19080</name>
</gene>
<organism evidence="2 3">
    <name type="scientific">Neorhizobium turbinariae</name>
    <dbReference type="NCBI Taxonomy" id="2937795"/>
    <lineage>
        <taxon>Bacteria</taxon>
        <taxon>Pseudomonadati</taxon>
        <taxon>Pseudomonadota</taxon>
        <taxon>Alphaproteobacteria</taxon>
        <taxon>Hyphomicrobiales</taxon>
        <taxon>Rhizobiaceae</taxon>
        <taxon>Rhizobium/Agrobacterium group</taxon>
        <taxon>Neorhizobium</taxon>
    </lineage>
</organism>
<evidence type="ECO:0000256" key="1">
    <source>
        <dbReference type="SAM" id="Phobius"/>
    </source>
</evidence>
<dbReference type="EMBL" id="JALPRY010000023">
    <property type="protein sequence ID" value="MCK8782088.1"/>
    <property type="molecule type" value="Genomic_DNA"/>
</dbReference>
<sequence>MAQALSSTATKAISQGDRLQVQTGQDVGLFRMRPLQFLFRFISALALLAAIVAGVLDSIQSVSASSVVLTSLGNMWLNLDPESLTLAEIYAETYVSEGLWRPVIGPVLAQPAFAIFLGLALLFWMAGYRKPRFAGRFSA</sequence>
<feature type="transmembrane region" description="Helical" evidence="1">
    <location>
        <begin position="37"/>
        <end position="56"/>
    </location>
</feature>
<protein>
    <submittedName>
        <fullName evidence="2">Uncharacterized protein</fullName>
    </submittedName>
</protein>
<proteinExistence type="predicted"/>
<evidence type="ECO:0000313" key="2">
    <source>
        <dbReference type="EMBL" id="MCK8782088.1"/>
    </source>
</evidence>
<dbReference type="Proteomes" id="UP001202827">
    <property type="component" value="Unassembled WGS sequence"/>
</dbReference>
<keyword evidence="1" id="KW-0472">Membrane</keyword>
<reference evidence="2 3" key="1">
    <citation type="submission" date="2022-04" db="EMBL/GenBank/DDBJ databases">
        <title>Rhizobium coralii sp. nov., isolated from coral Turbinaria peltata.</title>
        <authorList>
            <person name="Sun H."/>
        </authorList>
    </citation>
    <scope>NUCLEOTIDE SEQUENCE [LARGE SCALE GENOMIC DNA]</scope>
    <source>
        <strain evidence="2 3">NTR19</strain>
    </source>
</reference>
<feature type="transmembrane region" description="Helical" evidence="1">
    <location>
        <begin position="103"/>
        <end position="126"/>
    </location>
</feature>
<accession>A0ABT0IW40</accession>